<comment type="caution">
    <text evidence="2">The sequence shown here is derived from an EMBL/GenBank/DDBJ whole genome shotgun (WGS) entry which is preliminary data.</text>
</comment>
<name>A0A7X2NQP1_9FIRM</name>
<evidence type="ECO:0000256" key="1">
    <source>
        <dbReference type="SAM" id="Coils"/>
    </source>
</evidence>
<dbReference type="AlphaFoldDB" id="A0A7X2NQP1"/>
<dbReference type="RefSeq" id="WP_154502582.1">
    <property type="nucleotide sequence ID" value="NZ_VUMN01000002.1"/>
</dbReference>
<evidence type="ECO:0000313" key="3">
    <source>
        <dbReference type="Proteomes" id="UP000461880"/>
    </source>
</evidence>
<proteinExistence type="predicted"/>
<sequence length="431" mass="47597">MTPAEFHSRYQGWGEDIDGVAGVQCVDLAKEFFRIVGVPNYSEPIGGDGYADNIWYNRQKWAKWFDFIKPGHFQDGDMVLFPHAKRGGKTHKSSHVCFFYSPDIEFGTNQSISRRACDKRTNYSDALGALRWKGWEKMELKDGYQEITISGVKVTAYKSDKKVGLINAGGLKRLDQIDMDGILIYERSGNDLFDAAGTVYGPRICLNGKVDEPEDSKNYLYYAILKDGSLSFGDWDGKYKDPAAYQCMFSPKAIYAVGKTPKYAPQYGIRALSESVWQAYVAHLADGSFVKGVSKGPLKAAALWAGLQAYGADSLAIMDGGSGGIGSAQQRYWDGSKAVDAQTSGRAVGDIIVFYEPASETEKPDDSSESAKDDYQSMYQEKCAELATLQAKYEALQQTNQENLQTATDLKKKYEEAINEALDILKGVTAG</sequence>
<dbReference type="EMBL" id="VUMN01000002">
    <property type="protein sequence ID" value="MSS57660.1"/>
    <property type="molecule type" value="Genomic_DNA"/>
</dbReference>
<reference evidence="2 3" key="1">
    <citation type="submission" date="2019-08" db="EMBL/GenBank/DDBJ databases">
        <title>In-depth cultivation of the pig gut microbiome towards novel bacterial diversity and tailored functional studies.</title>
        <authorList>
            <person name="Wylensek D."/>
            <person name="Hitch T.C.A."/>
            <person name="Clavel T."/>
        </authorList>
    </citation>
    <scope>NUCLEOTIDE SEQUENCE [LARGE SCALE GENOMIC DNA]</scope>
    <source>
        <strain evidence="2 3">Oil+RF-744-GAM-WT-6</strain>
    </source>
</reference>
<keyword evidence="3" id="KW-1185">Reference proteome</keyword>
<keyword evidence="1" id="KW-0175">Coiled coil</keyword>
<organism evidence="2 3">
    <name type="scientific">Stecheria intestinalis</name>
    <dbReference type="NCBI Taxonomy" id="2606630"/>
    <lineage>
        <taxon>Bacteria</taxon>
        <taxon>Bacillati</taxon>
        <taxon>Bacillota</taxon>
        <taxon>Erysipelotrichia</taxon>
        <taxon>Erysipelotrichales</taxon>
        <taxon>Erysipelotrichaceae</taxon>
        <taxon>Stecheria</taxon>
    </lineage>
</organism>
<gene>
    <name evidence="2" type="ORF">FYJ51_01880</name>
</gene>
<protein>
    <submittedName>
        <fullName evidence="2">Uncharacterized protein</fullName>
    </submittedName>
</protein>
<feature type="coiled-coil region" evidence="1">
    <location>
        <begin position="379"/>
        <end position="424"/>
    </location>
</feature>
<accession>A0A7X2NQP1</accession>
<dbReference type="Proteomes" id="UP000461880">
    <property type="component" value="Unassembled WGS sequence"/>
</dbReference>
<evidence type="ECO:0000313" key="2">
    <source>
        <dbReference type="EMBL" id="MSS57660.1"/>
    </source>
</evidence>